<dbReference type="RefSeq" id="WP_242515241.1">
    <property type="nucleotide sequence ID" value="NZ_CP012670.1"/>
</dbReference>
<feature type="domain" description="Copper-binding protein MbnP-like" evidence="1">
    <location>
        <begin position="2"/>
        <end position="205"/>
    </location>
</feature>
<dbReference type="InterPro" id="IPR023977">
    <property type="entry name" value="MbnP-like"/>
</dbReference>
<reference evidence="2 3" key="1">
    <citation type="submission" date="2015-09" db="EMBL/GenBank/DDBJ databases">
        <title>Sorangium comparison.</title>
        <authorList>
            <person name="Zaburannyi N."/>
            <person name="Bunk B."/>
            <person name="Overmann J."/>
            <person name="Mueller R."/>
        </authorList>
    </citation>
    <scope>NUCLEOTIDE SEQUENCE [LARGE SCALE GENOMIC DNA]</scope>
    <source>
        <strain evidence="2 3">So ceGT47</strain>
    </source>
</reference>
<dbReference type="Pfam" id="PF20243">
    <property type="entry name" value="MbnP"/>
    <property type="match status" value="1"/>
</dbReference>
<accession>A0A4P2Q5M9</accession>
<proteinExistence type="predicted"/>
<dbReference type="Proteomes" id="UP000295781">
    <property type="component" value="Chromosome"/>
</dbReference>
<sequence length="239" mass="25734">MFSCGDTYAVGRSATQVRITDFRLYIHDVRLRRADGEDVPVSLDQDGLWQYQDVVLLDFEDKSGGCANGTQPTNGVVRGRVPAGEYDGLSFKMGVPFELNHGNAATAESPLNLTGLWWNWNQGYKFLRIDSVPEAGGDGFIVHVGSTGCIADDDGGVAACDRPNVAEIVFTDIDPLSTKVLVDYAALVQDSEVGANAGGQPGCMSDPTDPDCLPVFTRLGIDTTDGSPRPEHQAFFRIN</sequence>
<dbReference type="NCBIfam" id="TIGR04052">
    <property type="entry name" value="MbnP_like_WxW"/>
    <property type="match status" value="1"/>
</dbReference>
<gene>
    <name evidence="2" type="ORF">SOCEGT47_052760</name>
</gene>
<dbReference type="EMBL" id="CP012670">
    <property type="protein sequence ID" value="AUX24737.1"/>
    <property type="molecule type" value="Genomic_DNA"/>
</dbReference>
<dbReference type="InterPro" id="IPR046863">
    <property type="entry name" value="MbnP-like_dom"/>
</dbReference>
<evidence type="ECO:0000313" key="3">
    <source>
        <dbReference type="Proteomes" id="UP000295781"/>
    </source>
</evidence>
<evidence type="ECO:0000313" key="2">
    <source>
        <dbReference type="EMBL" id="AUX24737.1"/>
    </source>
</evidence>
<name>A0A4P2Q5M9_SORCE</name>
<evidence type="ECO:0000259" key="1">
    <source>
        <dbReference type="Pfam" id="PF20243"/>
    </source>
</evidence>
<protein>
    <recommendedName>
        <fullName evidence="1">Copper-binding protein MbnP-like domain-containing protein</fullName>
    </recommendedName>
</protein>
<organism evidence="2 3">
    <name type="scientific">Sorangium cellulosum</name>
    <name type="common">Polyangium cellulosum</name>
    <dbReference type="NCBI Taxonomy" id="56"/>
    <lineage>
        <taxon>Bacteria</taxon>
        <taxon>Pseudomonadati</taxon>
        <taxon>Myxococcota</taxon>
        <taxon>Polyangia</taxon>
        <taxon>Polyangiales</taxon>
        <taxon>Polyangiaceae</taxon>
        <taxon>Sorangium</taxon>
    </lineage>
</organism>
<dbReference type="AlphaFoldDB" id="A0A4P2Q5M9"/>